<organism evidence="2 3">
    <name type="scientific">Spraguea lophii (strain 42_110)</name>
    <name type="common">Microsporidian parasite</name>
    <dbReference type="NCBI Taxonomy" id="1358809"/>
    <lineage>
        <taxon>Eukaryota</taxon>
        <taxon>Fungi</taxon>
        <taxon>Fungi incertae sedis</taxon>
        <taxon>Microsporidia</taxon>
        <taxon>Spragueidae</taxon>
        <taxon>Spraguea</taxon>
    </lineage>
</organism>
<feature type="region of interest" description="Disordered" evidence="1">
    <location>
        <begin position="84"/>
        <end position="118"/>
    </location>
</feature>
<sequence length="191" mass="23422">MLFLYNVNIEFDEFIYNLLHKNNTTTKDYNPQSNIDTNNDIIYKRLYNTFNTTNNISIFIKCKKEYKELIILYCHKHNIPYTIDNDNKHDNKNDNDNNEIKDNKNNDNIPYTIDNNNTKENNNEIKDYTEINNYIKYLYNKITQKKTDEYNFIYKSIFTNTEEIDMEQLYFKNRKQWREIRKKIKKEEGLI</sequence>
<comment type="caution">
    <text evidence="2">The sequence shown here is derived from an EMBL/GenBank/DDBJ whole genome shotgun (WGS) entry which is preliminary data.</text>
</comment>
<dbReference type="VEuPathDB" id="MicrosporidiaDB:SLOPH_1180"/>
<evidence type="ECO:0000313" key="2">
    <source>
        <dbReference type="EMBL" id="EPR79961.1"/>
    </source>
</evidence>
<name>S7WAN0_SPRLO</name>
<feature type="compositionally biased region" description="Basic and acidic residues" evidence="1">
    <location>
        <begin position="85"/>
        <end position="105"/>
    </location>
</feature>
<dbReference type="EMBL" id="ATCN01000062">
    <property type="protein sequence ID" value="EPR79961.1"/>
    <property type="molecule type" value="Genomic_DNA"/>
</dbReference>
<reference evidence="3" key="1">
    <citation type="journal article" date="2013" name="PLoS Genet.">
        <title>The genome of Spraguea lophii and the basis of host-microsporidian interactions.</title>
        <authorList>
            <person name="Campbell S.E."/>
            <person name="Williams T.A."/>
            <person name="Yousuf A."/>
            <person name="Soanes D.M."/>
            <person name="Paszkiewicz K.H."/>
            <person name="Williams B.A.P."/>
        </authorList>
    </citation>
    <scope>NUCLEOTIDE SEQUENCE [LARGE SCALE GENOMIC DNA]</scope>
    <source>
        <strain evidence="3">42_110</strain>
    </source>
</reference>
<evidence type="ECO:0000313" key="3">
    <source>
        <dbReference type="Proteomes" id="UP000014978"/>
    </source>
</evidence>
<evidence type="ECO:0000256" key="1">
    <source>
        <dbReference type="SAM" id="MobiDB-lite"/>
    </source>
</evidence>
<dbReference type="InParanoid" id="S7WAN0"/>
<feature type="compositionally biased region" description="Low complexity" evidence="1">
    <location>
        <begin position="106"/>
        <end position="118"/>
    </location>
</feature>
<accession>S7WAN0</accession>
<protein>
    <submittedName>
        <fullName evidence="2">Uncharacterized protein</fullName>
    </submittedName>
</protein>
<dbReference type="AlphaFoldDB" id="S7WAN0"/>
<dbReference type="HOGENOM" id="CLU_1422272_0_0_1"/>
<proteinExistence type="predicted"/>
<keyword evidence="3" id="KW-1185">Reference proteome</keyword>
<gene>
    <name evidence="2" type="ORF">SLOPH_1180</name>
</gene>
<dbReference type="Proteomes" id="UP000014978">
    <property type="component" value="Unassembled WGS sequence"/>
</dbReference>